<accession>A0ABP8R2R9</accession>
<protein>
    <submittedName>
        <fullName evidence="1">Uncharacterized protein</fullName>
    </submittedName>
</protein>
<reference evidence="2" key="1">
    <citation type="journal article" date="2019" name="Int. J. Syst. Evol. Microbiol.">
        <title>The Global Catalogue of Microorganisms (GCM) 10K type strain sequencing project: providing services to taxonomists for standard genome sequencing and annotation.</title>
        <authorList>
            <consortium name="The Broad Institute Genomics Platform"/>
            <consortium name="The Broad Institute Genome Sequencing Center for Infectious Disease"/>
            <person name="Wu L."/>
            <person name="Ma J."/>
        </authorList>
    </citation>
    <scope>NUCLEOTIDE SEQUENCE [LARGE SCALE GENOMIC DNA]</scope>
    <source>
        <strain evidence="2">JCM 17933</strain>
    </source>
</reference>
<keyword evidence="2" id="KW-1185">Reference proteome</keyword>
<comment type="caution">
    <text evidence="1">The sequence shown here is derived from an EMBL/GenBank/DDBJ whole genome shotgun (WGS) entry which is preliminary data.</text>
</comment>
<dbReference type="EMBL" id="BAABHF010000054">
    <property type="protein sequence ID" value="GAA4516512.1"/>
    <property type="molecule type" value="Genomic_DNA"/>
</dbReference>
<proteinExistence type="predicted"/>
<organism evidence="1 2">
    <name type="scientific">Actinoallomurus oryzae</name>
    <dbReference type="NCBI Taxonomy" id="502180"/>
    <lineage>
        <taxon>Bacteria</taxon>
        <taxon>Bacillati</taxon>
        <taxon>Actinomycetota</taxon>
        <taxon>Actinomycetes</taxon>
        <taxon>Streptosporangiales</taxon>
        <taxon>Thermomonosporaceae</taxon>
        <taxon>Actinoallomurus</taxon>
    </lineage>
</organism>
<dbReference type="Proteomes" id="UP001500503">
    <property type="component" value="Unassembled WGS sequence"/>
</dbReference>
<evidence type="ECO:0000313" key="2">
    <source>
        <dbReference type="Proteomes" id="UP001500503"/>
    </source>
</evidence>
<gene>
    <name evidence="1" type="ORF">GCM10023191_087580</name>
</gene>
<sequence>MVGTFDDVAEMFDDSAKAVLTELRGWADRAGRPPGGDADEARLLLDLLHDHLGLGLTDLAVGDLSELLLEVYPRKVTVLEAEDAAAVIPTVRDLLAFCRDTGRLSKAKVTRLETELEGIEPRFADAVMDPANWGPARSLAQSMAADGVDLSDQSAVDRWISENDHDLTGFEGAGPFDEDETLDLAEAFGLPDRLPPLRLPGDGELAEAARASVLLNRARRLADWVGERRDIADGYELEADDVADATAALGIDAGELAHVWHFAEHTEFLSWHDTYVTTGPSAGDWPSADDDEVLDTWQMALTEVLSCEQFAGVDPDEQTRLVFDGAGVAIVMALFLSRAEGIPAVELHEMIRDGATADLPPDLADRSWSAWTEEHGDPADLLLACLRDLGAVELDRPSDDAAPLVRLTPPAIWTVRLQLEQSGVDVPILPPAQEMTAADLIAVAEGGVEEEMDAELTAWVELRGAEAAADDLLRTAATGSTADRLFATTMATRIGAAAEPRWREALDDPRLRPYAKVALAELAGIQPPDAPAELQPTPEDLAWLLTDSIAATCPVLDPDEIAEQLREALPPGEGPQHLLDVMWRLDHPDVMEVLTLTGDHHPDKKIAKAARKAAFKATSRKPTTR</sequence>
<evidence type="ECO:0000313" key="1">
    <source>
        <dbReference type="EMBL" id="GAA4516512.1"/>
    </source>
</evidence>
<name>A0ABP8R2R9_9ACTN</name>